<dbReference type="Proteomes" id="UP000245166">
    <property type="component" value="Unassembled WGS sequence"/>
</dbReference>
<feature type="domain" description="Peptidase M48" evidence="8">
    <location>
        <begin position="109"/>
        <end position="181"/>
    </location>
</feature>
<comment type="cofactor">
    <cofactor evidence="6">
        <name>Zn(2+)</name>
        <dbReference type="ChEBI" id="CHEBI:29105"/>
    </cofactor>
    <text evidence="6">Binds 1 zinc ion per subunit.</text>
</comment>
<dbReference type="PANTHER" id="PTHR34978">
    <property type="entry name" value="POSSIBLE SENSOR-TRANSDUCER PROTEIN BLAR"/>
    <property type="match status" value="1"/>
</dbReference>
<dbReference type="PANTHER" id="PTHR34978:SF3">
    <property type="entry name" value="SLR0241 PROTEIN"/>
    <property type="match status" value="1"/>
</dbReference>
<organism evidence="9 10">
    <name type="scientific">Serinibacter arcticus</name>
    <dbReference type="NCBI Taxonomy" id="1655435"/>
    <lineage>
        <taxon>Bacteria</taxon>
        <taxon>Bacillati</taxon>
        <taxon>Actinomycetota</taxon>
        <taxon>Actinomycetes</taxon>
        <taxon>Micrococcales</taxon>
        <taxon>Beutenbergiaceae</taxon>
        <taxon>Serinibacter</taxon>
    </lineage>
</organism>
<dbReference type="RefSeq" id="WP_109230024.1">
    <property type="nucleotide sequence ID" value="NZ_PYHR01000002.1"/>
</dbReference>
<dbReference type="GO" id="GO:0004222">
    <property type="term" value="F:metalloendopeptidase activity"/>
    <property type="evidence" value="ECO:0007669"/>
    <property type="project" value="InterPro"/>
</dbReference>
<protein>
    <recommendedName>
        <fullName evidence="8">Peptidase M48 domain-containing protein</fullName>
    </recommendedName>
</protein>
<keyword evidence="7" id="KW-1133">Transmembrane helix</keyword>
<evidence type="ECO:0000313" key="9">
    <source>
        <dbReference type="EMBL" id="PWD51644.1"/>
    </source>
</evidence>
<proteinExistence type="inferred from homology"/>
<dbReference type="AlphaFoldDB" id="A0A2U1ZXF3"/>
<dbReference type="EMBL" id="PYHR01000002">
    <property type="protein sequence ID" value="PWD51644.1"/>
    <property type="molecule type" value="Genomic_DNA"/>
</dbReference>
<dbReference type="CDD" id="cd07326">
    <property type="entry name" value="M56_BlaR1_MecR1_like"/>
    <property type="match status" value="1"/>
</dbReference>
<keyword evidence="2" id="KW-0479">Metal-binding</keyword>
<name>A0A2U1ZXF3_9MICO</name>
<dbReference type="GO" id="GO:0006508">
    <property type="term" value="P:proteolysis"/>
    <property type="evidence" value="ECO:0007669"/>
    <property type="project" value="UniProtKB-KW"/>
</dbReference>
<evidence type="ECO:0000259" key="8">
    <source>
        <dbReference type="Pfam" id="PF01435"/>
    </source>
</evidence>
<evidence type="ECO:0000256" key="2">
    <source>
        <dbReference type="ARBA" id="ARBA00022723"/>
    </source>
</evidence>
<evidence type="ECO:0000313" key="10">
    <source>
        <dbReference type="Proteomes" id="UP000245166"/>
    </source>
</evidence>
<comment type="similarity">
    <text evidence="6">Belongs to the peptidase M48 family.</text>
</comment>
<gene>
    <name evidence="9" type="ORF">C8046_14315</name>
</gene>
<accession>A0A2U1ZXF3</accession>
<evidence type="ECO:0000256" key="5">
    <source>
        <dbReference type="ARBA" id="ARBA00023049"/>
    </source>
</evidence>
<feature type="transmembrane region" description="Helical" evidence="7">
    <location>
        <begin position="74"/>
        <end position="102"/>
    </location>
</feature>
<dbReference type="InterPro" id="IPR052173">
    <property type="entry name" value="Beta-lactam_resp_regulator"/>
</dbReference>
<feature type="transmembrane region" description="Helical" evidence="7">
    <location>
        <begin position="33"/>
        <end position="54"/>
    </location>
</feature>
<keyword evidence="10" id="KW-1185">Reference proteome</keyword>
<dbReference type="Gene3D" id="3.30.2010.10">
    <property type="entry name" value="Metalloproteases ('zincins'), catalytic domain"/>
    <property type="match status" value="1"/>
</dbReference>
<evidence type="ECO:0000256" key="1">
    <source>
        <dbReference type="ARBA" id="ARBA00022670"/>
    </source>
</evidence>
<dbReference type="Pfam" id="PF01435">
    <property type="entry name" value="Peptidase_M48"/>
    <property type="match status" value="1"/>
</dbReference>
<evidence type="ECO:0000256" key="7">
    <source>
        <dbReference type="SAM" id="Phobius"/>
    </source>
</evidence>
<reference evidence="9 10" key="1">
    <citation type="submission" date="2018-03" db="EMBL/GenBank/DDBJ databases">
        <title>Genome assembly of novel Miniimonas species PCH200.</title>
        <authorList>
            <person name="Thakur V."/>
            <person name="Kumar V."/>
            <person name="Singh D."/>
        </authorList>
    </citation>
    <scope>NUCLEOTIDE SEQUENCE [LARGE SCALE GENOMIC DNA]</scope>
    <source>
        <strain evidence="9 10">PCH200</strain>
    </source>
</reference>
<feature type="transmembrane region" description="Helical" evidence="7">
    <location>
        <begin position="270"/>
        <end position="291"/>
    </location>
</feature>
<keyword evidence="3 6" id="KW-0378">Hydrolase</keyword>
<dbReference type="OrthoDB" id="9785340at2"/>
<keyword evidence="7" id="KW-0472">Membrane</keyword>
<evidence type="ECO:0000256" key="6">
    <source>
        <dbReference type="RuleBase" id="RU003983"/>
    </source>
</evidence>
<keyword evidence="1 6" id="KW-0645">Protease</keyword>
<comment type="caution">
    <text evidence="9">The sequence shown here is derived from an EMBL/GenBank/DDBJ whole genome shotgun (WGS) entry which is preliminary data.</text>
</comment>
<dbReference type="GO" id="GO:0046872">
    <property type="term" value="F:metal ion binding"/>
    <property type="evidence" value="ECO:0007669"/>
    <property type="project" value="UniProtKB-KW"/>
</dbReference>
<keyword evidence="5 6" id="KW-0482">Metalloprotease</keyword>
<sequence length="300" mass="31952">MTALALAALALALSLVAPVVLVRLPFLRDVPRAAVTLWQACALAAVLAAVGAALAAPEEVLRALQGDDLAHDAWLLAAASTAALLAGWIVFRLVSTTIRLGVGLRRRRRRQHEVLELLATTSPSDARLNVLGGSVALAYCVPGRPSRVVVTEAVVDLLTLPQVEAVVEHERGHLRARHDLVLEGFTALHASFPRFVRSRLALEEVRLLLEMLADDAATRRTGAAPLEAALVLLEPTTEGDQVRVRRERVARLAGRDGEGAASRRRLVSGLAYVLAVGVIAVPTVTIVTPWLQAATAALGW</sequence>
<feature type="transmembrane region" description="Helical" evidence="7">
    <location>
        <begin position="6"/>
        <end position="26"/>
    </location>
</feature>
<evidence type="ECO:0000256" key="3">
    <source>
        <dbReference type="ARBA" id="ARBA00022801"/>
    </source>
</evidence>
<evidence type="ECO:0000256" key="4">
    <source>
        <dbReference type="ARBA" id="ARBA00022833"/>
    </source>
</evidence>
<keyword evidence="4 6" id="KW-0862">Zinc</keyword>
<keyword evidence="7" id="KW-0812">Transmembrane</keyword>
<dbReference type="InterPro" id="IPR001915">
    <property type="entry name" value="Peptidase_M48"/>
</dbReference>